<dbReference type="Gene3D" id="1.10.10.60">
    <property type="entry name" value="Homeodomain-like"/>
    <property type="match status" value="1"/>
</dbReference>
<dbReference type="PANTHER" id="PTHR47506:SF7">
    <property type="entry name" value="TRANSCRIPTIONAL REGULATORY PROTEIN"/>
    <property type="match status" value="1"/>
</dbReference>
<comment type="caution">
    <text evidence="6">The sequence shown here is derived from an EMBL/GenBank/DDBJ whole genome shotgun (WGS) entry which is preliminary data.</text>
</comment>
<evidence type="ECO:0000256" key="2">
    <source>
        <dbReference type="ARBA" id="ARBA00023125"/>
    </source>
</evidence>
<accession>A0A7W7ZTI2</accession>
<feature type="domain" description="HTH tetR-type" evidence="5">
    <location>
        <begin position="9"/>
        <end position="68"/>
    </location>
</feature>
<protein>
    <submittedName>
        <fullName evidence="6">TetR/AcrR family transcriptional repressor of nem operon</fullName>
    </submittedName>
</protein>
<dbReference type="InterPro" id="IPR023772">
    <property type="entry name" value="DNA-bd_HTH_TetR-type_CS"/>
</dbReference>
<evidence type="ECO:0000313" key="7">
    <source>
        <dbReference type="Proteomes" id="UP000584867"/>
    </source>
</evidence>
<keyword evidence="1" id="KW-0805">Transcription regulation</keyword>
<evidence type="ECO:0000256" key="1">
    <source>
        <dbReference type="ARBA" id="ARBA00023015"/>
    </source>
</evidence>
<dbReference type="InterPro" id="IPR001647">
    <property type="entry name" value="HTH_TetR"/>
</dbReference>
<dbReference type="PROSITE" id="PS50977">
    <property type="entry name" value="HTH_TETR_2"/>
    <property type="match status" value="1"/>
</dbReference>
<dbReference type="PANTHER" id="PTHR47506">
    <property type="entry name" value="TRANSCRIPTIONAL REGULATORY PROTEIN"/>
    <property type="match status" value="1"/>
</dbReference>
<dbReference type="AlphaFoldDB" id="A0A7W7ZTI2"/>
<dbReference type="SUPFAM" id="SSF48498">
    <property type="entry name" value="Tetracyclin repressor-like, C-terminal domain"/>
    <property type="match status" value="1"/>
</dbReference>
<dbReference type="PROSITE" id="PS01081">
    <property type="entry name" value="HTH_TETR_1"/>
    <property type="match status" value="1"/>
</dbReference>
<organism evidence="6 7">
    <name type="scientific">Granulicella mallensis</name>
    <dbReference type="NCBI Taxonomy" id="940614"/>
    <lineage>
        <taxon>Bacteria</taxon>
        <taxon>Pseudomonadati</taxon>
        <taxon>Acidobacteriota</taxon>
        <taxon>Terriglobia</taxon>
        <taxon>Terriglobales</taxon>
        <taxon>Acidobacteriaceae</taxon>
        <taxon>Granulicella</taxon>
    </lineage>
</organism>
<dbReference type="Gene3D" id="1.10.357.10">
    <property type="entry name" value="Tetracycline Repressor, domain 2"/>
    <property type="match status" value="1"/>
</dbReference>
<dbReference type="Proteomes" id="UP000584867">
    <property type="component" value="Unassembled WGS sequence"/>
</dbReference>
<dbReference type="InterPro" id="IPR036271">
    <property type="entry name" value="Tet_transcr_reg_TetR-rel_C_sf"/>
</dbReference>
<evidence type="ECO:0000259" key="5">
    <source>
        <dbReference type="PROSITE" id="PS50977"/>
    </source>
</evidence>
<sequence>MGVSAAETAKKHEEILDKSIRLFRQDGLNVSVGEVMKAAGLTHGPFYNHFSSKEALIVEALTRAMDRGSSELEEYPKTERGRRDYLDTYLSSAHASDLKGGCTIAALAVEVAREPAIAKPFTEKLKETIATFSEHFPWARGKRQARGLAIHAFSSMIGAVILARAVDDPVFAREILDETRKRIG</sequence>
<evidence type="ECO:0000256" key="4">
    <source>
        <dbReference type="PROSITE-ProRule" id="PRU00335"/>
    </source>
</evidence>
<dbReference type="Pfam" id="PF00440">
    <property type="entry name" value="TetR_N"/>
    <property type="match status" value="1"/>
</dbReference>
<evidence type="ECO:0000313" key="6">
    <source>
        <dbReference type="EMBL" id="MBB5065800.1"/>
    </source>
</evidence>
<dbReference type="EMBL" id="JACHIO010000020">
    <property type="protein sequence ID" value="MBB5065800.1"/>
    <property type="molecule type" value="Genomic_DNA"/>
</dbReference>
<dbReference type="PRINTS" id="PR00455">
    <property type="entry name" value="HTHTETR"/>
</dbReference>
<dbReference type="GO" id="GO:0003677">
    <property type="term" value="F:DNA binding"/>
    <property type="evidence" value="ECO:0007669"/>
    <property type="project" value="UniProtKB-UniRule"/>
</dbReference>
<dbReference type="InterPro" id="IPR009057">
    <property type="entry name" value="Homeodomain-like_sf"/>
</dbReference>
<name>A0A7W7ZTI2_9BACT</name>
<proteinExistence type="predicted"/>
<keyword evidence="2 4" id="KW-0238">DNA-binding</keyword>
<evidence type="ECO:0000256" key="3">
    <source>
        <dbReference type="ARBA" id="ARBA00023163"/>
    </source>
</evidence>
<feature type="DNA-binding region" description="H-T-H motif" evidence="4">
    <location>
        <begin position="31"/>
        <end position="50"/>
    </location>
</feature>
<dbReference type="RefSeq" id="WP_184258807.1">
    <property type="nucleotide sequence ID" value="NZ_JACHIO010000020.1"/>
</dbReference>
<reference evidence="6 7" key="1">
    <citation type="submission" date="2020-08" db="EMBL/GenBank/DDBJ databases">
        <title>Genomic Encyclopedia of Type Strains, Phase IV (KMG-V): Genome sequencing to study the core and pangenomes of soil and plant-associated prokaryotes.</title>
        <authorList>
            <person name="Whitman W."/>
        </authorList>
    </citation>
    <scope>NUCLEOTIDE SEQUENCE [LARGE SCALE GENOMIC DNA]</scope>
    <source>
        <strain evidence="6 7">X5P3</strain>
    </source>
</reference>
<gene>
    <name evidence="6" type="ORF">HDF15_004170</name>
</gene>
<dbReference type="SUPFAM" id="SSF46689">
    <property type="entry name" value="Homeodomain-like"/>
    <property type="match status" value="1"/>
</dbReference>
<keyword evidence="3" id="KW-0804">Transcription</keyword>